<dbReference type="EMBL" id="CP017634">
    <property type="protein sequence ID" value="ATW27801.1"/>
    <property type="molecule type" value="Genomic_DNA"/>
</dbReference>
<dbReference type="GO" id="GO:0008168">
    <property type="term" value="F:methyltransferase activity"/>
    <property type="evidence" value="ECO:0007669"/>
    <property type="project" value="UniProtKB-KW"/>
</dbReference>
<gene>
    <name evidence="2" type="ORF">DCMF_26315</name>
</gene>
<name>A0A3G1KZI3_FORW1</name>
<dbReference type="GO" id="GO:0006779">
    <property type="term" value="P:porphyrin-containing compound biosynthetic process"/>
    <property type="evidence" value="ECO:0007669"/>
    <property type="project" value="InterPro"/>
</dbReference>
<reference evidence="2 3" key="1">
    <citation type="submission" date="2016-10" db="EMBL/GenBank/DDBJ databases">
        <title>Complete Genome Sequence of Peptococcaceae strain DCMF.</title>
        <authorList>
            <person name="Edwards R.J."/>
            <person name="Holland S.I."/>
            <person name="Deshpande N.P."/>
            <person name="Wong Y.K."/>
            <person name="Ertan H."/>
            <person name="Manefield M."/>
            <person name="Russell T.L."/>
            <person name="Lee M.J."/>
        </authorList>
    </citation>
    <scope>NUCLEOTIDE SEQUENCE [LARGE SCALE GENOMIC DNA]</scope>
    <source>
        <strain evidence="2 3">DCMF</strain>
    </source>
</reference>
<dbReference type="PANTHER" id="PTHR47099:SF1">
    <property type="entry name" value="METHYLCOBAMIDE:COM METHYLTRANSFERASE MTBA"/>
    <property type="match status" value="1"/>
</dbReference>
<dbReference type="InterPro" id="IPR052024">
    <property type="entry name" value="Methanogen_methyltrans"/>
</dbReference>
<keyword evidence="3" id="KW-1185">Reference proteome</keyword>
<evidence type="ECO:0000313" key="2">
    <source>
        <dbReference type="EMBL" id="ATW27801.1"/>
    </source>
</evidence>
<evidence type="ECO:0000259" key="1">
    <source>
        <dbReference type="Pfam" id="PF01208"/>
    </source>
</evidence>
<dbReference type="SUPFAM" id="SSF51726">
    <property type="entry name" value="UROD/MetE-like"/>
    <property type="match status" value="1"/>
</dbReference>
<dbReference type="AlphaFoldDB" id="A0A3G1KZI3"/>
<dbReference type="PANTHER" id="PTHR47099">
    <property type="entry name" value="METHYLCOBAMIDE:COM METHYLTRANSFERASE MTBA"/>
    <property type="match status" value="1"/>
</dbReference>
<proteinExistence type="predicted"/>
<dbReference type="OrthoDB" id="8452307at2"/>
<dbReference type="Gene3D" id="3.20.20.210">
    <property type="match status" value="1"/>
</dbReference>
<protein>
    <submittedName>
        <fullName evidence="2">Methylcobamide--CoM methyltransferase</fullName>
    </submittedName>
</protein>
<feature type="domain" description="Uroporphyrinogen decarboxylase (URO-D)" evidence="1">
    <location>
        <begin position="3"/>
        <end position="337"/>
    </location>
</feature>
<accession>A0A3G1KZI3</accession>
<evidence type="ECO:0000313" key="3">
    <source>
        <dbReference type="Proteomes" id="UP000323521"/>
    </source>
</evidence>
<dbReference type="NCBIfam" id="NF004889">
    <property type="entry name" value="PRK06252.1"/>
    <property type="match status" value="1"/>
</dbReference>
<keyword evidence="2" id="KW-0808">Transferase</keyword>
<keyword evidence="2" id="KW-0489">Methyltransferase</keyword>
<dbReference type="Pfam" id="PF01208">
    <property type="entry name" value="URO-D"/>
    <property type="match status" value="1"/>
</dbReference>
<sequence length="345" mass="37494">MLTPKDRLQKALAQEEIDRPPCICPGGMMNMITRELMEKAGVGWPEAHRDASLMAKLAAAVYEEKCFENYGVPFCMTIEAEHMGAKVDLGTDVYEPHVVGYAIDSVSAWEQLSPIDFSRGRAKVVLDAIKILKAKGTKVPVVGNLTGPISVASSLMEPVTYYKELRKKKEDARRFMEFVTAQLILFGRKQLEAGADVIAISDPSGTGEILGPRLFAEYAVPAINQVLASLTQEKKGVGTIVHICGKMHNVYGEMAHITSNALSFDSIVNIKNARENLPGRTLMGNVSTYALEFAQPAKVAALTKKCIMDGVGIISPACGLGTKSPLSNIRTMLGTVQGKDYWENV</sequence>
<dbReference type="KEGG" id="fwa:DCMF_26315"/>
<dbReference type="GO" id="GO:0032259">
    <property type="term" value="P:methylation"/>
    <property type="evidence" value="ECO:0007669"/>
    <property type="project" value="UniProtKB-KW"/>
</dbReference>
<dbReference type="Proteomes" id="UP000323521">
    <property type="component" value="Chromosome"/>
</dbReference>
<dbReference type="InterPro" id="IPR000257">
    <property type="entry name" value="Uroporphyrinogen_deCOase"/>
</dbReference>
<organism evidence="2 3">
    <name type="scientific">Formimonas warabiya</name>
    <dbReference type="NCBI Taxonomy" id="1761012"/>
    <lineage>
        <taxon>Bacteria</taxon>
        <taxon>Bacillati</taxon>
        <taxon>Bacillota</taxon>
        <taxon>Clostridia</taxon>
        <taxon>Eubacteriales</taxon>
        <taxon>Peptococcaceae</taxon>
        <taxon>Candidatus Formimonas</taxon>
    </lineage>
</organism>
<dbReference type="RefSeq" id="WP_148137184.1">
    <property type="nucleotide sequence ID" value="NZ_CP017634.1"/>
</dbReference>
<dbReference type="InterPro" id="IPR038071">
    <property type="entry name" value="UROD/MetE-like_sf"/>
</dbReference>
<dbReference type="GO" id="GO:0004853">
    <property type="term" value="F:uroporphyrinogen decarboxylase activity"/>
    <property type="evidence" value="ECO:0007669"/>
    <property type="project" value="InterPro"/>
</dbReference>